<dbReference type="InterPro" id="IPR043519">
    <property type="entry name" value="NT_sf"/>
</dbReference>
<dbReference type="CDD" id="cd05402">
    <property type="entry name" value="NT_PAP_TUTase"/>
    <property type="match status" value="1"/>
</dbReference>
<dbReference type="OrthoDB" id="273917at2759"/>
<name>A0A8H7J1T9_9PLEO</name>
<dbReference type="Pfam" id="PF22600">
    <property type="entry name" value="MTPAP-like_central"/>
    <property type="match status" value="1"/>
</dbReference>
<organism evidence="3 4">
    <name type="scientific">Ascochyta lentis</name>
    <dbReference type="NCBI Taxonomy" id="205686"/>
    <lineage>
        <taxon>Eukaryota</taxon>
        <taxon>Fungi</taxon>
        <taxon>Dikarya</taxon>
        <taxon>Ascomycota</taxon>
        <taxon>Pezizomycotina</taxon>
        <taxon>Dothideomycetes</taxon>
        <taxon>Pleosporomycetidae</taxon>
        <taxon>Pleosporales</taxon>
        <taxon>Pleosporineae</taxon>
        <taxon>Didymellaceae</taxon>
        <taxon>Ascochyta</taxon>
    </lineage>
</organism>
<dbReference type="Proteomes" id="UP000651452">
    <property type="component" value="Unassembled WGS sequence"/>
</dbReference>
<dbReference type="Gene3D" id="3.30.460.10">
    <property type="entry name" value="Beta Polymerase, domain 2"/>
    <property type="match status" value="1"/>
</dbReference>
<dbReference type="GO" id="GO:0005730">
    <property type="term" value="C:nucleolus"/>
    <property type="evidence" value="ECO:0007669"/>
    <property type="project" value="TreeGrafter"/>
</dbReference>
<evidence type="ECO:0000259" key="2">
    <source>
        <dbReference type="Pfam" id="PF22600"/>
    </source>
</evidence>
<dbReference type="GO" id="GO:1990817">
    <property type="term" value="F:poly(A) RNA polymerase activity"/>
    <property type="evidence" value="ECO:0007669"/>
    <property type="project" value="InterPro"/>
</dbReference>
<dbReference type="GO" id="GO:0010605">
    <property type="term" value="P:negative regulation of macromolecule metabolic process"/>
    <property type="evidence" value="ECO:0007669"/>
    <property type="project" value="UniProtKB-ARBA"/>
</dbReference>
<dbReference type="PANTHER" id="PTHR23092:SF15">
    <property type="entry name" value="INACTIVE NON-CANONICAL POLY(A) RNA POLYMERASE PROTEIN TRF4-2-RELATED"/>
    <property type="match status" value="1"/>
</dbReference>
<keyword evidence="4" id="KW-1185">Reference proteome</keyword>
<dbReference type="SUPFAM" id="SSF81301">
    <property type="entry name" value="Nucleotidyltransferase"/>
    <property type="match status" value="1"/>
</dbReference>
<dbReference type="GO" id="GO:0043634">
    <property type="term" value="P:polyadenylation-dependent ncRNA catabolic process"/>
    <property type="evidence" value="ECO:0007669"/>
    <property type="project" value="TreeGrafter"/>
</dbReference>
<feature type="region of interest" description="Disordered" evidence="1">
    <location>
        <begin position="92"/>
        <end position="113"/>
    </location>
</feature>
<accession>A0A8H7J1T9</accession>
<dbReference type="EMBL" id="RZGK01000009">
    <property type="protein sequence ID" value="KAF9696349.1"/>
    <property type="molecule type" value="Genomic_DNA"/>
</dbReference>
<evidence type="ECO:0000256" key="1">
    <source>
        <dbReference type="SAM" id="MobiDB-lite"/>
    </source>
</evidence>
<dbReference type="SUPFAM" id="SSF81631">
    <property type="entry name" value="PAP/OAS1 substrate-binding domain"/>
    <property type="match status" value="1"/>
</dbReference>
<evidence type="ECO:0000313" key="4">
    <source>
        <dbReference type="Proteomes" id="UP000651452"/>
    </source>
</evidence>
<dbReference type="GO" id="GO:0031123">
    <property type="term" value="P:RNA 3'-end processing"/>
    <property type="evidence" value="ECO:0007669"/>
    <property type="project" value="TreeGrafter"/>
</dbReference>
<comment type="caution">
    <text evidence="3">The sequence shown here is derived from an EMBL/GenBank/DDBJ whole genome shotgun (WGS) entry which is preliminary data.</text>
</comment>
<protein>
    <recommendedName>
        <fullName evidence="2">Poly(A) RNA polymerase mitochondrial-like central palm domain-containing protein</fullName>
    </recommendedName>
</protein>
<dbReference type="InterPro" id="IPR045862">
    <property type="entry name" value="Trf4-like"/>
</dbReference>
<feature type="domain" description="Poly(A) RNA polymerase mitochondrial-like central palm" evidence="2">
    <location>
        <begin position="171"/>
        <end position="309"/>
    </location>
</feature>
<dbReference type="InterPro" id="IPR054708">
    <property type="entry name" value="MTPAP-like_central"/>
</dbReference>
<feature type="region of interest" description="Disordered" evidence="1">
    <location>
        <begin position="602"/>
        <end position="622"/>
    </location>
</feature>
<dbReference type="Gene3D" id="1.10.1410.10">
    <property type="match status" value="1"/>
</dbReference>
<proteinExistence type="predicted"/>
<reference evidence="3" key="1">
    <citation type="submission" date="2018-12" db="EMBL/GenBank/DDBJ databases">
        <authorList>
            <person name="Syme R.A."/>
            <person name="Farfan-Caceres L."/>
            <person name="Lichtenzveig J."/>
        </authorList>
    </citation>
    <scope>NUCLEOTIDE SEQUENCE</scope>
    <source>
        <strain evidence="3">Al4</strain>
    </source>
</reference>
<dbReference type="AlphaFoldDB" id="A0A8H7J1T9"/>
<evidence type="ECO:0000313" key="3">
    <source>
        <dbReference type="EMBL" id="KAF9696349.1"/>
    </source>
</evidence>
<gene>
    <name evidence="3" type="ORF">EKO04_005643</name>
</gene>
<dbReference type="GO" id="GO:0031499">
    <property type="term" value="C:TRAMP complex"/>
    <property type="evidence" value="ECO:0007669"/>
    <property type="project" value="TreeGrafter"/>
</dbReference>
<dbReference type="GO" id="GO:0003729">
    <property type="term" value="F:mRNA binding"/>
    <property type="evidence" value="ECO:0007669"/>
    <property type="project" value="TreeGrafter"/>
</dbReference>
<sequence>MHAIRPWPTCRASNPFSPSIALWQHFVAPNEHLLQLQRKAAFATEAARSHDDRSLDSDRGSGLAELKNASGLVTIKRIKTGKGNWQRTYIPLKPGELSNQDQRTSRRGHVPGARQDAEKLLVDAKNAYDTAQDYQGVTVQPIHLRGDVKESKLPWVPSNRERIKSAQTRLELEIQAFHEYVRPNRAESIARKHIIEQVRLHVQSILPEYVLEVFGSERTGVAFAGSDIDLRLVPKDVMSNAAQAKLPPTPEDRTRRRKDLGRLYRGLIYKHKYDYLLPTLRWARYPLITMQDRTSGLDIQLVLSNDTSVSREWMQRYMNEYSYLPQLYSVVKATMDVRGLSDVFRGGIGSYSLFMMIVASLKHKPHPRNNAEGALIFFLRFWSTFKAEEHGVSIEPPEFFDKSEQVVMHAKAMSHIEEGKTRSLPTWMLTLRDPADDTNDLGRKTIAWKHVRATFQNLAEKLQKDLKANTRPSFLAPHVGPIYLLQKARRKRLTEYGNYVATEGSKNAAIGDIGKKFRKARAMLEEQAAVTLAAAESTNETAELASRKTPYFQHLAAIAQAIKDGETMNEQSARDVEAVGMAKEAGKSEQDGINPWLKEIVGESDHQETGQALSDVLGLDKK</sequence>
<reference evidence="3" key="2">
    <citation type="submission" date="2020-09" db="EMBL/GenBank/DDBJ databases">
        <title>Reference genome assembly for Australian Ascochyta lentis isolate Al4.</title>
        <authorList>
            <person name="Lee R.C."/>
            <person name="Farfan-Caceres L.M."/>
            <person name="Debler J.W."/>
            <person name="Williams A.H."/>
            <person name="Henares B.M."/>
        </authorList>
    </citation>
    <scope>NUCLEOTIDE SEQUENCE</scope>
    <source>
        <strain evidence="3">Al4</strain>
    </source>
</reference>
<dbReference type="PANTHER" id="PTHR23092">
    <property type="entry name" value="POLY(A) RNA POLYMERASE"/>
    <property type="match status" value="1"/>
</dbReference>